<accession>A0A814QG56</accession>
<dbReference type="AlphaFoldDB" id="A0A814QG56"/>
<evidence type="ECO:0000313" key="3">
    <source>
        <dbReference type="EMBL" id="CAF1126770.1"/>
    </source>
</evidence>
<evidence type="ECO:0000256" key="1">
    <source>
        <dbReference type="SAM" id="SignalP"/>
    </source>
</evidence>
<feature type="chain" id="PRO_5036225615" evidence="1">
    <location>
        <begin position="17"/>
        <end position="85"/>
    </location>
</feature>
<keyword evidence="4" id="KW-1185">Reference proteome</keyword>
<feature type="signal peptide" evidence="1">
    <location>
        <begin position="1"/>
        <end position="16"/>
    </location>
</feature>
<evidence type="ECO:0000313" key="2">
    <source>
        <dbReference type="EMBL" id="CAF1119899.1"/>
    </source>
</evidence>
<dbReference type="Proteomes" id="UP000663852">
    <property type="component" value="Unassembled WGS sequence"/>
</dbReference>
<sequence length="85" mass="9336">MLIVLFVASLITGVNCQSLVSYGDRNLQCYSCSDCPEPFFYVPTQVTITPPDVGQCMKTVVTVAGSNRLLVKHLQFEIVNDVHNG</sequence>
<gene>
    <name evidence="3" type="ORF">EDS130_LOCUS21356</name>
    <name evidence="2" type="ORF">XAT740_LOCUS19323</name>
</gene>
<evidence type="ECO:0000313" key="4">
    <source>
        <dbReference type="Proteomes" id="UP000663828"/>
    </source>
</evidence>
<dbReference type="EMBL" id="CAJNOR010001314">
    <property type="protein sequence ID" value="CAF1119899.1"/>
    <property type="molecule type" value="Genomic_DNA"/>
</dbReference>
<reference evidence="2" key="1">
    <citation type="submission" date="2021-02" db="EMBL/GenBank/DDBJ databases">
        <authorList>
            <person name="Nowell W R."/>
        </authorList>
    </citation>
    <scope>NUCLEOTIDE SEQUENCE</scope>
</reference>
<organism evidence="2 4">
    <name type="scientific">Adineta ricciae</name>
    <name type="common">Rotifer</name>
    <dbReference type="NCBI Taxonomy" id="249248"/>
    <lineage>
        <taxon>Eukaryota</taxon>
        <taxon>Metazoa</taxon>
        <taxon>Spiralia</taxon>
        <taxon>Gnathifera</taxon>
        <taxon>Rotifera</taxon>
        <taxon>Eurotatoria</taxon>
        <taxon>Bdelloidea</taxon>
        <taxon>Adinetida</taxon>
        <taxon>Adinetidae</taxon>
        <taxon>Adineta</taxon>
    </lineage>
</organism>
<comment type="caution">
    <text evidence="2">The sequence shown here is derived from an EMBL/GenBank/DDBJ whole genome shotgun (WGS) entry which is preliminary data.</text>
</comment>
<dbReference type="Proteomes" id="UP000663828">
    <property type="component" value="Unassembled WGS sequence"/>
</dbReference>
<proteinExistence type="predicted"/>
<protein>
    <submittedName>
        <fullName evidence="2">Uncharacterized protein</fullName>
    </submittedName>
</protein>
<keyword evidence="1" id="KW-0732">Signal</keyword>
<dbReference type="EMBL" id="CAJNOJ010000107">
    <property type="protein sequence ID" value="CAF1126770.1"/>
    <property type="molecule type" value="Genomic_DNA"/>
</dbReference>
<name>A0A814QG56_ADIRI</name>